<keyword evidence="1" id="KW-1133">Transmembrane helix</keyword>
<evidence type="ECO:0000313" key="3">
    <source>
        <dbReference type="Proteomes" id="UP001595772"/>
    </source>
</evidence>
<name>A0ABV8GZT6_9BACI</name>
<evidence type="ECO:0000313" key="2">
    <source>
        <dbReference type="EMBL" id="MFC4024456.1"/>
    </source>
</evidence>
<sequence length="58" mass="7135">MRDFYPVFFLILTFVAFFLNILGLMKLIPLYFTLPLFFVSIYLTLYSMTHRKVYRRSR</sequence>
<keyword evidence="1" id="KW-0812">Transmembrane</keyword>
<organism evidence="2 3">
    <name type="scientific">Oceanobacillus longus</name>
    <dbReference type="NCBI Taxonomy" id="930120"/>
    <lineage>
        <taxon>Bacteria</taxon>
        <taxon>Bacillati</taxon>
        <taxon>Bacillota</taxon>
        <taxon>Bacilli</taxon>
        <taxon>Bacillales</taxon>
        <taxon>Bacillaceae</taxon>
        <taxon>Oceanobacillus</taxon>
    </lineage>
</organism>
<protein>
    <submittedName>
        <fullName evidence="2">Uncharacterized protein</fullName>
    </submittedName>
</protein>
<comment type="caution">
    <text evidence="2">The sequence shown here is derived from an EMBL/GenBank/DDBJ whole genome shotgun (WGS) entry which is preliminary data.</text>
</comment>
<keyword evidence="3" id="KW-1185">Reference proteome</keyword>
<keyword evidence="1" id="KW-0472">Membrane</keyword>
<evidence type="ECO:0000256" key="1">
    <source>
        <dbReference type="SAM" id="Phobius"/>
    </source>
</evidence>
<feature type="transmembrane region" description="Helical" evidence="1">
    <location>
        <begin position="7"/>
        <end position="24"/>
    </location>
</feature>
<accession>A0ABV8GZT6</accession>
<reference evidence="3" key="1">
    <citation type="journal article" date="2019" name="Int. J. Syst. Evol. Microbiol.">
        <title>The Global Catalogue of Microorganisms (GCM) 10K type strain sequencing project: providing services to taxonomists for standard genome sequencing and annotation.</title>
        <authorList>
            <consortium name="The Broad Institute Genomics Platform"/>
            <consortium name="The Broad Institute Genome Sequencing Center for Infectious Disease"/>
            <person name="Wu L."/>
            <person name="Ma J."/>
        </authorList>
    </citation>
    <scope>NUCLEOTIDE SEQUENCE [LARGE SCALE GENOMIC DNA]</scope>
    <source>
        <strain evidence="3">IBRC-M 10703</strain>
    </source>
</reference>
<dbReference type="EMBL" id="JBHSAO010000008">
    <property type="protein sequence ID" value="MFC4024456.1"/>
    <property type="molecule type" value="Genomic_DNA"/>
</dbReference>
<dbReference type="Proteomes" id="UP001595772">
    <property type="component" value="Unassembled WGS sequence"/>
</dbReference>
<gene>
    <name evidence="2" type="ORF">ACFOUV_11685</name>
</gene>
<proteinExistence type="predicted"/>
<feature type="transmembrane region" description="Helical" evidence="1">
    <location>
        <begin position="30"/>
        <end position="48"/>
    </location>
</feature>